<reference evidence="1 2" key="2">
    <citation type="journal article" date="2023" name="Plant Pathol.">
        <title>Dismantling and reorganizing Pseudomonas marginalis sensu#lato.</title>
        <authorList>
            <person name="Sawada H."/>
            <person name="Fujikawa T."/>
            <person name="Satou M."/>
        </authorList>
    </citation>
    <scope>NUCLEOTIDE SEQUENCE [LARGE SCALE GENOMIC DNA]</scope>
    <source>
        <strain evidence="1 2">MAFF 311096</strain>
    </source>
</reference>
<proteinExistence type="predicted"/>
<dbReference type="RefSeq" id="WP_231809187.1">
    <property type="nucleotide sequence ID" value="NZ_JAJOZG010000036.1"/>
</dbReference>
<evidence type="ECO:0000313" key="1">
    <source>
        <dbReference type="EMBL" id="MCD7040710.1"/>
    </source>
</evidence>
<reference evidence="1 2" key="1">
    <citation type="journal article" date="2022" name="Int. J. Syst. Evol. Microbiol.">
        <title>Pseudomonas petroselini sp. nov., a pathogen causing bacterial rot of parsley in Japan.</title>
        <authorList>
            <person name="Sawada H."/>
            <person name="Fujikawa T."/>
            <person name="Osada S."/>
            <person name="Satou M."/>
        </authorList>
    </citation>
    <scope>NUCLEOTIDE SEQUENCE [LARGE SCALE GENOMIC DNA]</scope>
    <source>
        <strain evidence="1 2">MAFF 311096</strain>
    </source>
</reference>
<evidence type="ECO:0000313" key="2">
    <source>
        <dbReference type="Proteomes" id="UP001154922"/>
    </source>
</evidence>
<comment type="caution">
    <text evidence="1">The sequence shown here is derived from an EMBL/GenBank/DDBJ whole genome shotgun (WGS) entry which is preliminary data.</text>
</comment>
<gene>
    <name evidence="1" type="ORF">LRQ20_20645</name>
</gene>
<protein>
    <submittedName>
        <fullName evidence="1">Uncharacterized protein</fullName>
    </submittedName>
</protein>
<dbReference type="Proteomes" id="UP001154922">
    <property type="component" value="Unassembled WGS sequence"/>
</dbReference>
<keyword evidence="2" id="KW-1185">Reference proteome</keyword>
<name>A0ABS8QZ02_9PSED</name>
<dbReference type="EMBL" id="JAJOZI010000114">
    <property type="protein sequence ID" value="MCD7040710.1"/>
    <property type="molecule type" value="Genomic_DNA"/>
</dbReference>
<organism evidence="1 2">
    <name type="scientific">Pseudomonas petroselini</name>
    <dbReference type="NCBI Taxonomy" id="2899822"/>
    <lineage>
        <taxon>Bacteria</taxon>
        <taxon>Pseudomonadati</taxon>
        <taxon>Pseudomonadota</taxon>
        <taxon>Gammaproteobacteria</taxon>
        <taxon>Pseudomonadales</taxon>
        <taxon>Pseudomonadaceae</taxon>
        <taxon>Pseudomonas</taxon>
    </lineage>
</organism>
<accession>A0ABS8QZ02</accession>
<sequence>MAMSHGKHIKDIYMAIFVGPHQKVGKNGGSFQEVTMNGKTVVSTYGRYCTIRDDEYAPPTSQPDRHWLQIYRTPDNTE</sequence>